<dbReference type="InterPro" id="IPR001789">
    <property type="entry name" value="Sig_transdc_resp-reg_receiver"/>
</dbReference>
<dbReference type="InterPro" id="IPR051015">
    <property type="entry name" value="EvgA-like"/>
</dbReference>
<protein>
    <submittedName>
        <fullName evidence="3">Response regulator</fullName>
    </submittedName>
</protein>
<comment type="caution">
    <text evidence="3">The sequence shown here is derived from an EMBL/GenBank/DDBJ whole genome shotgun (WGS) entry which is preliminary data.</text>
</comment>
<comment type="caution">
    <text evidence="1">Lacks conserved residue(s) required for the propagation of feature annotation.</text>
</comment>
<dbReference type="InterPro" id="IPR011006">
    <property type="entry name" value="CheY-like_superfamily"/>
</dbReference>
<dbReference type="AlphaFoldDB" id="A0A7K1XTI6"/>
<dbReference type="RefSeq" id="WP_160905256.1">
    <property type="nucleotide sequence ID" value="NZ_WVHS01000001.1"/>
</dbReference>
<sequence>MEKYKKRFSLILADDHPLYLEGLVSVLHGEFMITGIAADDKELFTLLKSSQPDVTLIGLKTPGSNGINAVREISLLYPEIKIILFSLAYDKALEEELKLAGIKGYLLRDVNVNTLADKINRVAAGEMVFDYDACQDQEMPRYRTSA</sequence>
<evidence type="ECO:0000313" key="4">
    <source>
        <dbReference type="Proteomes" id="UP000451233"/>
    </source>
</evidence>
<dbReference type="SMART" id="SM00448">
    <property type="entry name" value="REC"/>
    <property type="match status" value="1"/>
</dbReference>
<gene>
    <name evidence="3" type="ORF">GS398_03110</name>
</gene>
<dbReference type="Proteomes" id="UP000451233">
    <property type="component" value="Unassembled WGS sequence"/>
</dbReference>
<dbReference type="CDD" id="cd17535">
    <property type="entry name" value="REC_NarL-like"/>
    <property type="match status" value="1"/>
</dbReference>
<dbReference type="EMBL" id="WVHS01000001">
    <property type="protein sequence ID" value="MXV14274.1"/>
    <property type="molecule type" value="Genomic_DNA"/>
</dbReference>
<dbReference type="PANTHER" id="PTHR45566:SF2">
    <property type="entry name" value="NARL SUBFAMILY"/>
    <property type="match status" value="1"/>
</dbReference>
<proteinExistence type="predicted"/>
<evidence type="ECO:0000313" key="3">
    <source>
        <dbReference type="EMBL" id="MXV14274.1"/>
    </source>
</evidence>
<dbReference type="PROSITE" id="PS50110">
    <property type="entry name" value="RESPONSE_REGULATORY"/>
    <property type="match status" value="1"/>
</dbReference>
<name>A0A7K1XTI6_9SPHI</name>
<dbReference type="GO" id="GO:0000160">
    <property type="term" value="P:phosphorelay signal transduction system"/>
    <property type="evidence" value="ECO:0007669"/>
    <property type="project" value="InterPro"/>
</dbReference>
<feature type="domain" description="Response regulatory" evidence="2">
    <location>
        <begin position="9"/>
        <end position="123"/>
    </location>
</feature>
<organism evidence="3 4">
    <name type="scientific">Hufsiella ginkgonis</name>
    <dbReference type="NCBI Taxonomy" id="2695274"/>
    <lineage>
        <taxon>Bacteria</taxon>
        <taxon>Pseudomonadati</taxon>
        <taxon>Bacteroidota</taxon>
        <taxon>Sphingobacteriia</taxon>
        <taxon>Sphingobacteriales</taxon>
        <taxon>Sphingobacteriaceae</taxon>
        <taxon>Hufsiella</taxon>
    </lineage>
</organism>
<evidence type="ECO:0000256" key="1">
    <source>
        <dbReference type="PROSITE-ProRule" id="PRU00169"/>
    </source>
</evidence>
<dbReference type="InterPro" id="IPR058245">
    <property type="entry name" value="NreC/VraR/RcsB-like_REC"/>
</dbReference>
<dbReference type="Gene3D" id="3.40.50.2300">
    <property type="match status" value="1"/>
</dbReference>
<keyword evidence="4" id="KW-1185">Reference proteome</keyword>
<dbReference type="SUPFAM" id="SSF52172">
    <property type="entry name" value="CheY-like"/>
    <property type="match status" value="1"/>
</dbReference>
<reference evidence="3 4" key="1">
    <citation type="submission" date="2019-11" db="EMBL/GenBank/DDBJ databases">
        <title>Pedobacter sp. HMF7056 Genome sequencing and assembly.</title>
        <authorList>
            <person name="Kang H."/>
            <person name="Kim H."/>
            <person name="Joh K."/>
        </authorList>
    </citation>
    <scope>NUCLEOTIDE SEQUENCE [LARGE SCALE GENOMIC DNA]</scope>
    <source>
        <strain evidence="3 4">HMF7056</strain>
    </source>
</reference>
<dbReference type="PANTHER" id="PTHR45566">
    <property type="entry name" value="HTH-TYPE TRANSCRIPTIONAL REGULATOR YHJB-RELATED"/>
    <property type="match status" value="1"/>
</dbReference>
<accession>A0A7K1XTI6</accession>
<dbReference type="Pfam" id="PF00072">
    <property type="entry name" value="Response_reg"/>
    <property type="match status" value="1"/>
</dbReference>
<evidence type="ECO:0000259" key="2">
    <source>
        <dbReference type="PROSITE" id="PS50110"/>
    </source>
</evidence>